<organism evidence="2 3">
    <name type="scientific">Campylobacter avium LMG 24591</name>
    <dbReference type="NCBI Taxonomy" id="522484"/>
    <lineage>
        <taxon>Bacteria</taxon>
        <taxon>Pseudomonadati</taxon>
        <taxon>Campylobacterota</taxon>
        <taxon>Epsilonproteobacteria</taxon>
        <taxon>Campylobacterales</taxon>
        <taxon>Campylobacteraceae</taxon>
        <taxon>Campylobacter</taxon>
    </lineage>
</organism>
<protein>
    <submittedName>
        <fullName evidence="2">Uncharacterized protein</fullName>
    </submittedName>
</protein>
<evidence type="ECO:0000256" key="1">
    <source>
        <dbReference type="SAM" id="Coils"/>
    </source>
</evidence>
<sequence>MKLKIILGILLFSAFVSLLFYIKALKADNERLNLELNLAINANKSLEASLNESLKRHEKELRLLSEARQDEKEVQEKIIKVKEYVYKSKENNLTKLFNDVVSRLWTKANTNAN</sequence>
<feature type="coiled-coil region" evidence="1">
    <location>
        <begin position="22"/>
        <end position="77"/>
    </location>
</feature>
<dbReference type="OrthoDB" id="5361068at2"/>
<dbReference type="KEGG" id="cavi:CAV_0567"/>
<gene>
    <name evidence="2" type="ORF">CAV_0567</name>
</gene>
<evidence type="ECO:0000313" key="2">
    <source>
        <dbReference type="EMBL" id="ASQ30234.1"/>
    </source>
</evidence>
<reference evidence="2 3" key="1">
    <citation type="submission" date="2017-07" db="EMBL/GenBank/DDBJ databases">
        <title>Analysis of two Campylobacter avium genomes and identification of a novel hippuricase gene.</title>
        <authorList>
            <person name="Miller W.G."/>
            <person name="Chapman M.H."/>
            <person name="Yee E."/>
            <person name="Revez J."/>
            <person name="Bono J.L."/>
            <person name="Rossi M."/>
        </authorList>
    </citation>
    <scope>NUCLEOTIDE SEQUENCE [LARGE SCALE GENOMIC DNA]</scope>
    <source>
        <strain evidence="2 3">LMG 24591</strain>
    </source>
</reference>
<accession>A0A222MW30</accession>
<name>A0A222MW30_9BACT</name>
<dbReference type="Proteomes" id="UP000201169">
    <property type="component" value="Chromosome"/>
</dbReference>
<keyword evidence="1" id="KW-0175">Coiled coil</keyword>
<evidence type="ECO:0000313" key="3">
    <source>
        <dbReference type="Proteomes" id="UP000201169"/>
    </source>
</evidence>
<dbReference type="RefSeq" id="WP_094325005.1">
    <property type="nucleotide sequence ID" value="NZ_CP022347.1"/>
</dbReference>
<keyword evidence="3" id="KW-1185">Reference proteome</keyword>
<proteinExistence type="predicted"/>
<dbReference type="AlphaFoldDB" id="A0A222MW30"/>
<dbReference type="EMBL" id="CP022347">
    <property type="protein sequence ID" value="ASQ30234.1"/>
    <property type="molecule type" value="Genomic_DNA"/>
</dbReference>